<comment type="caution">
    <text evidence="3">The sequence shown here is derived from an EMBL/GenBank/DDBJ whole genome shotgun (WGS) entry which is preliminary data.</text>
</comment>
<dbReference type="InterPro" id="IPR005770">
    <property type="entry name" value="PhnD"/>
</dbReference>
<dbReference type="Gene3D" id="3.40.190.10">
    <property type="entry name" value="Periplasmic binding protein-like II"/>
    <property type="match status" value="2"/>
</dbReference>
<evidence type="ECO:0000313" key="3">
    <source>
        <dbReference type="EMBL" id="THJ31235.1"/>
    </source>
</evidence>
<protein>
    <submittedName>
        <fullName evidence="3">Phosphate/phosphite/phosphonate ABC transporter substrate-binding protein</fullName>
    </submittedName>
</protein>
<proteinExistence type="inferred from homology"/>
<dbReference type="Proteomes" id="UP000306236">
    <property type="component" value="Unassembled WGS sequence"/>
</dbReference>
<keyword evidence="2" id="KW-0732">Signal</keyword>
<organism evidence="3 4">
    <name type="scientific">Lampropedia aestuarii</name>
    <dbReference type="NCBI Taxonomy" id="2562762"/>
    <lineage>
        <taxon>Bacteria</taxon>
        <taxon>Pseudomonadati</taxon>
        <taxon>Pseudomonadota</taxon>
        <taxon>Betaproteobacteria</taxon>
        <taxon>Burkholderiales</taxon>
        <taxon>Comamonadaceae</taxon>
        <taxon>Lampropedia</taxon>
    </lineage>
</organism>
<dbReference type="NCBIfam" id="TIGR01098">
    <property type="entry name" value="3A0109s03R"/>
    <property type="match status" value="1"/>
</dbReference>
<dbReference type="EMBL" id="SSWX01000026">
    <property type="protein sequence ID" value="THJ31235.1"/>
    <property type="molecule type" value="Genomic_DNA"/>
</dbReference>
<dbReference type="AlphaFoldDB" id="A0A4S5BK56"/>
<dbReference type="GO" id="GO:0055085">
    <property type="term" value="P:transmembrane transport"/>
    <property type="evidence" value="ECO:0007669"/>
    <property type="project" value="InterPro"/>
</dbReference>
<dbReference type="SUPFAM" id="SSF53850">
    <property type="entry name" value="Periplasmic binding protein-like II"/>
    <property type="match status" value="1"/>
</dbReference>
<accession>A0A4S5BK56</accession>
<dbReference type="GO" id="GO:0043190">
    <property type="term" value="C:ATP-binding cassette (ABC) transporter complex"/>
    <property type="evidence" value="ECO:0007669"/>
    <property type="project" value="InterPro"/>
</dbReference>
<evidence type="ECO:0000256" key="1">
    <source>
        <dbReference type="ARBA" id="ARBA00007162"/>
    </source>
</evidence>
<dbReference type="Pfam" id="PF12974">
    <property type="entry name" value="Phosphonate-bd"/>
    <property type="match status" value="1"/>
</dbReference>
<comment type="similarity">
    <text evidence="1">Belongs to the phosphate/phosphite/phosphonate binding protein family.</text>
</comment>
<reference evidence="3 4" key="1">
    <citation type="submission" date="2019-04" db="EMBL/GenBank/DDBJ databases">
        <title>Lampropedia sp YIM MLB12 draf genome.</title>
        <authorList>
            <person name="Wang Y.-X."/>
        </authorList>
    </citation>
    <scope>NUCLEOTIDE SEQUENCE [LARGE SCALE GENOMIC DNA]</scope>
    <source>
        <strain evidence="3 4">YIM MLB12</strain>
    </source>
</reference>
<evidence type="ECO:0000313" key="4">
    <source>
        <dbReference type="Proteomes" id="UP000306236"/>
    </source>
</evidence>
<sequence>MAETAATASALDTRYQDRNGDLVADRPQDAQQWRDPATLVFAFSPAEDPAVFAEVWKGFLDHLSEVTGKKVQYFAVQSNAAEVEAMRAGRLHVAALATGAVPLAVNCAGFVPFAMMAAKDGSYGYRMQIITRQDSPLQSVAELKGKRLAFTSESSNSGYKAPVALLAGQFGLQQGKDYQAMFSGKHDNSILGVVHQDYDAAAVASGIAQRMAGRGVVNVADLRLLYESEPFPTPAYGYAHDLKPELAEAIEKAFFTFDWEGSALQREFAASTPPQQRFVPISYQSQWQIVRDVDAATDSVVRCR</sequence>
<name>A0A4S5BK56_9BURK</name>
<evidence type="ECO:0000256" key="2">
    <source>
        <dbReference type="ARBA" id="ARBA00022729"/>
    </source>
</evidence>
<dbReference type="PANTHER" id="PTHR35841">
    <property type="entry name" value="PHOSPHONATES-BINDING PERIPLASMIC PROTEIN"/>
    <property type="match status" value="1"/>
</dbReference>
<gene>
    <name evidence="3" type="primary">phnD</name>
    <name evidence="3" type="ORF">E8K88_15835</name>
</gene>
<dbReference type="OrthoDB" id="5318791at2"/>
<dbReference type="PANTHER" id="PTHR35841:SF1">
    <property type="entry name" value="PHOSPHONATES-BINDING PERIPLASMIC PROTEIN"/>
    <property type="match status" value="1"/>
</dbReference>
<keyword evidence="4" id="KW-1185">Reference proteome</keyword>